<evidence type="ECO:0000256" key="3">
    <source>
        <dbReference type="ARBA" id="ARBA00022763"/>
    </source>
</evidence>
<evidence type="ECO:0000256" key="1">
    <source>
        <dbReference type="ARBA" id="ARBA00022722"/>
    </source>
</evidence>
<protein>
    <recommendedName>
        <fullName evidence="6">Very short patch repair endonuclease</fullName>
        <ecNumber evidence="6">3.1.-.-</ecNumber>
    </recommendedName>
</protein>
<name>A0A516GYP9_9PROT</name>
<sequence length="136" mass="16027">MDVLTSEQRRQNMQAIRAKDTGIEKTIRRIVWRLGYRYRLNSKSVIGRPDLAFISRRKAIFVHGCFWHRHPGCRLTTTPKTNPEKWQKKFTANIARDTLVQQKLQEAGWKSLVIWECEIKDRAALTERLQAFLSES</sequence>
<dbReference type="OrthoDB" id="9801520at2"/>
<dbReference type="InterPro" id="IPR011335">
    <property type="entry name" value="Restrct_endonuc-II-like"/>
</dbReference>
<accession>A0A516GYP9</accession>
<evidence type="ECO:0000256" key="2">
    <source>
        <dbReference type="ARBA" id="ARBA00022759"/>
    </source>
</evidence>
<dbReference type="REBASE" id="353436">
    <property type="entry name" value="V.FspK5ORF4855P"/>
</dbReference>
<dbReference type="Pfam" id="PF03852">
    <property type="entry name" value="Vsr"/>
    <property type="match status" value="1"/>
</dbReference>
<dbReference type="EMBL" id="CP041636">
    <property type="protein sequence ID" value="QDO96646.1"/>
    <property type="molecule type" value="Genomic_DNA"/>
</dbReference>
<dbReference type="SUPFAM" id="SSF52980">
    <property type="entry name" value="Restriction endonuclease-like"/>
    <property type="match status" value="1"/>
</dbReference>
<evidence type="ECO:0000313" key="8">
    <source>
        <dbReference type="Proteomes" id="UP000317496"/>
    </source>
</evidence>
<evidence type="ECO:0000256" key="4">
    <source>
        <dbReference type="ARBA" id="ARBA00022801"/>
    </source>
</evidence>
<dbReference type="GO" id="GO:0016787">
    <property type="term" value="F:hydrolase activity"/>
    <property type="evidence" value="ECO:0007669"/>
    <property type="project" value="UniProtKB-KW"/>
</dbReference>
<dbReference type="GO" id="GO:0004519">
    <property type="term" value="F:endonuclease activity"/>
    <property type="evidence" value="ECO:0007669"/>
    <property type="project" value="UniProtKB-KW"/>
</dbReference>
<proteinExistence type="inferred from homology"/>
<keyword evidence="5 6" id="KW-0234">DNA repair</keyword>
<dbReference type="Proteomes" id="UP000317496">
    <property type="component" value="Chromosome"/>
</dbReference>
<dbReference type="NCBIfam" id="TIGR00632">
    <property type="entry name" value="vsr"/>
    <property type="match status" value="1"/>
</dbReference>
<dbReference type="PIRSF" id="PIRSF018267">
    <property type="entry name" value="VSR_endonuc"/>
    <property type="match status" value="1"/>
</dbReference>
<keyword evidence="2 6" id="KW-0255">Endonuclease</keyword>
<comment type="function">
    <text evidence="6">May nick specific sequences that contain T:G mispairs resulting from m5C-deamination.</text>
</comment>
<comment type="similarity">
    <text evidence="6">Belongs to the vsr family.</text>
</comment>
<evidence type="ECO:0000256" key="6">
    <source>
        <dbReference type="PIRNR" id="PIRNR018267"/>
    </source>
</evidence>
<dbReference type="AlphaFoldDB" id="A0A516GYP9"/>
<dbReference type="Gene3D" id="3.40.960.10">
    <property type="entry name" value="VSR Endonuclease"/>
    <property type="match status" value="1"/>
</dbReference>
<keyword evidence="8" id="KW-1185">Reference proteome</keyword>
<dbReference type="RefSeq" id="WP_144067627.1">
    <property type="nucleotide sequence ID" value="NZ_CP041636.1"/>
</dbReference>
<organism evidence="7 8">
    <name type="scientific">Ferrovibrio terrae</name>
    <dbReference type="NCBI Taxonomy" id="2594003"/>
    <lineage>
        <taxon>Bacteria</taxon>
        <taxon>Pseudomonadati</taxon>
        <taxon>Pseudomonadota</taxon>
        <taxon>Alphaproteobacteria</taxon>
        <taxon>Rhodospirillales</taxon>
        <taxon>Rhodospirillaceae</taxon>
        <taxon>Ferrovibrio</taxon>
    </lineage>
</organism>
<evidence type="ECO:0000313" key="7">
    <source>
        <dbReference type="EMBL" id="QDO96646.1"/>
    </source>
</evidence>
<dbReference type="InterPro" id="IPR004603">
    <property type="entry name" value="DNA_mismatch_endonuc_vsr"/>
</dbReference>
<keyword evidence="1 6" id="KW-0540">Nuclease</keyword>
<dbReference type="KEGG" id="fer:FNB15_04850"/>
<dbReference type="GO" id="GO:0006298">
    <property type="term" value="P:mismatch repair"/>
    <property type="evidence" value="ECO:0007669"/>
    <property type="project" value="UniProtKB-UniRule"/>
</dbReference>
<keyword evidence="4 6" id="KW-0378">Hydrolase</keyword>
<dbReference type="CDD" id="cd00221">
    <property type="entry name" value="Vsr"/>
    <property type="match status" value="1"/>
</dbReference>
<dbReference type="EC" id="3.1.-.-" evidence="6"/>
<keyword evidence="3 6" id="KW-0227">DNA damage</keyword>
<reference evidence="7 8" key="1">
    <citation type="submission" date="2019-07" db="EMBL/GenBank/DDBJ databases">
        <title>Genome sequencing for Ferrovibrio sp. K5.</title>
        <authorList>
            <person name="Park S.-J."/>
        </authorList>
    </citation>
    <scope>NUCLEOTIDE SEQUENCE [LARGE SCALE GENOMIC DNA]</scope>
    <source>
        <strain evidence="7 8">K5</strain>
    </source>
</reference>
<evidence type="ECO:0000256" key="5">
    <source>
        <dbReference type="ARBA" id="ARBA00023204"/>
    </source>
</evidence>
<gene>
    <name evidence="7" type="primary">vsr</name>
    <name evidence="7" type="ORF">FNB15_04850</name>
</gene>